<comment type="caution">
    <text evidence="8">The sequence shown here is derived from an EMBL/GenBank/DDBJ whole genome shotgun (WGS) entry which is preliminary data.</text>
</comment>
<keyword evidence="2 5" id="KW-0378">Hydrolase</keyword>
<dbReference type="PANTHER" id="PTHR11070:SF17">
    <property type="entry name" value="DNA HELICASE IV"/>
    <property type="match status" value="1"/>
</dbReference>
<evidence type="ECO:0000256" key="5">
    <source>
        <dbReference type="PROSITE-ProRule" id="PRU00560"/>
    </source>
</evidence>
<evidence type="ECO:0000256" key="3">
    <source>
        <dbReference type="ARBA" id="ARBA00022806"/>
    </source>
</evidence>
<dbReference type="InterPro" id="IPR027417">
    <property type="entry name" value="P-loop_NTPase"/>
</dbReference>
<dbReference type="InterPro" id="IPR014016">
    <property type="entry name" value="UvrD-like_ATP-bd"/>
</dbReference>
<feature type="coiled-coil region" evidence="6">
    <location>
        <begin position="26"/>
        <end position="53"/>
    </location>
</feature>
<evidence type="ECO:0000256" key="6">
    <source>
        <dbReference type="SAM" id="Coils"/>
    </source>
</evidence>
<dbReference type="GO" id="GO:0000725">
    <property type="term" value="P:recombinational repair"/>
    <property type="evidence" value="ECO:0007669"/>
    <property type="project" value="TreeGrafter"/>
</dbReference>
<dbReference type="RefSeq" id="WP_035152580.1">
    <property type="nucleotide sequence ID" value="NZ_JAAZWO010000002.1"/>
</dbReference>
<sequence>MSIKESEKILEEEYLKDTLLWINNEINRIETNKGQLKHKIEDLRKELKGKYNEELETSEKLYKITSKSLEKYSEGKNSPYFGRIDFREYKRDMESFYIGKFGLGDGETGDERVIDWRSPIADLYYSGTAGECYYKAPIGIINGNLTLKRKFIIKEGKLIDAFDEGINEVILKGSSEEGNSLVDEFLKVNLEESGSNKLKEVVATIQKEQNEVIRSDKNIPLVLQGVAGSGKTTVALHRVAYLLYRYKDKLAPKDMLIIAPNKIFLDYISDVLPNLGVDNIRQNTYEEVAYEILHINKKMITKDTKLGEIIEEEKELENIISTSKIKGSLDFKYLIDLYIEHLEKVDAENIDDINVYNYSLFNEDEIKRLFTVDLKKMPINIRKDEIKRYLGLKIDEKIKNILDKISFYYEYKVARIKNLMKDGQERRKKLIEIYDERDNKKKDIKEKSIICFNDYFKKWKEEKSGELYKDFLHNIIDLEYEQSVNIDKKILKKILEQIIENDNNGIIDSEDLAPMVYLKFKVEGVPEKFKFKHIIVDEAQDYSPLQIVTLNYMVEQNSLTLVGDLAQGIYFYKGIDNWNILIDSVFYNKVNFINMNKSYRSTFEIIKFASKLIDGINKPVPVFRHGKEVEVIKFKNNKSFSEKLDEIVEFVEKSGKNTIAVIGKNYYQCKKIKSYLNKYSNYNWKLVKDTDKIADFKNIIIPSYITKGLEFDCSVIYNCNKENYEENELDKKLLYVALTRALHYEYVFYNNEKTSLI</sequence>
<dbReference type="AlphaFoldDB" id="A0A923J089"/>
<dbReference type="GO" id="GO:0005829">
    <property type="term" value="C:cytosol"/>
    <property type="evidence" value="ECO:0007669"/>
    <property type="project" value="TreeGrafter"/>
</dbReference>
<evidence type="ECO:0000313" key="8">
    <source>
        <dbReference type="EMBL" id="MBC2396490.1"/>
    </source>
</evidence>
<dbReference type="PROSITE" id="PS51198">
    <property type="entry name" value="UVRD_HELICASE_ATP_BIND"/>
    <property type="match status" value="1"/>
</dbReference>
<dbReference type="InterPro" id="IPR048228">
    <property type="entry name" value="HelD_bacillota"/>
</dbReference>
<keyword evidence="1 5" id="KW-0547">Nucleotide-binding</keyword>
<dbReference type="Gene3D" id="1.10.10.160">
    <property type="match status" value="1"/>
</dbReference>
<dbReference type="InterPro" id="IPR000212">
    <property type="entry name" value="DNA_helicase_UvrD/REP"/>
</dbReference>
<reference evidence="8 9" key="1">
    <citation type="submission" date="2020-04" db="EMBL/GenBank/DDBJ databases">
        <title>Genomic insights into acetone-butanol-ethanol (ABE) fermentation by sequencing solventogenic clostridia strains.</title>
        <authorList>
            <person name="Brown S."/>
        </authorList>
    </citation>
    <scope>NUCLEOTIDE SEQUENCE [LARGE SCALE GENOMIC DNA]</scope>
    <source>
        <strain evidence="8 9">DJ011</strain>
    </source>
</reference>
<protein>
    <submittedName>
        <fullName evidence="8">AAA family ATPase</fullName>
    </submittedName>
</protein>
<evidence type="ECO:0000259" key="7">
    <source>
        <dbReference type="PROSITE" id="PS51198"/>
    </source>
</evidence>
<name>A0A923J089_CLOTT</name>
<keyword evidence="3 5" id="KW-0347">Helicase</keyword>
<dbReference type="EMBL" id="JAAZWO010000002">
    <property type="protein sequence ID" value="MBC2396490.1"/>
    <property type="molecule type" value="Genomic_DNA"/>
</dbReference>
<feature type="binding site" evidence="5">
    <location>
        <begin position="225"/>
        <end position="232"/>
    </location>
    <ligand>
        <name>ATP</name>
        <dbReference type="ChEBI" id="CHEBI:30616"/>
    </ligand>
</feature>
<keyword evidence="6" id="KW-0175">Coiled coil</keyword>
<proteinExistence type="predicted"/>
<dbReference type="PANTHER" id="PTHR11070">
    <property type="entry name" value="UVRD / RECB / PCRA DNA HELICASE FAMILY MEMBER"/>
    <property type="match status" value="1"/>
</dbReference>
<dbReference type="InterPro" id="IPR013986">
    <property type="entry name" value="DExx_box_DNA_helicase_dom_sf"/>
</dbReference>
<dbReference type="GO" id="GO:0016787">
    <property type="term" value="F:hydrolase activity"/>
    <property type="evidence" value="ECO:0007669"/>
    <property type="project" value="UniProtKB-UniRule"/>
</dbReference>
<gene>
    <name evidence="8" type="ORF">HGG79_01675</name>
</gene>
<dbReference type="GO" id="GO:0005524">
    <property type="term" value="F:ATP binding"/>
    <property type="evidence" value="ECO:0007669"/>
    <property type="project" value="UniProtKB-UniRule"/>
</dbReference>
<evidence type="ECO:0000313" key="9">
    <source>
        <dbReference type="Proteomes" id="UP000563151"/>
    </source>
</evidence>
<evidence type="ECO:0000256" key="1">
    <source>
        <dbReference type="ARBA" id="ARBA00022741"/>
    </source>
</evidence>
<evidence type="ECO:0000256" key="4">
    <source>
        <dbReference type="ARBA" id="ARBA00022840"/>
    </source>
</evidence>
<dbReference type="SUPFAM" id="SSF52540">
    <property type="entry name" value="P-loop containing nucleoside triphosphate hydrolases"/>
    <property type="match status" value="1"/>
</dbReference>
<dbReference type="GO" id="GO:0043138">
    <property type="term" value="F:3'-5' DNA helicase activity"/>
    <property type="evidence" value="ECO:0007669"/>
    <property type="project" value="TreeGrafter"/>
</dbReference>
<accession>A0A923J089</accession>
<dbReference type="GO" id="GO:0003677">
    <property type="term" value="F:DNA binding"/>
    <property type="evidence" value="ECO:0007669"/>
    <property type="project" value="InterPro"/>
</dbReference>
<dbReference type="Gene3D" id="3.40.50.300">
    <property type="entry name" value="P-loop containing nucleotide triphosphate hydrolases"/>
    <property type="match status" value="3"/>
</dbReference>
<dbReference type="Proteomes" id="UP000563151">
    <property type="component" value="Unassembled WGS sequence"/>
</dbReference>
<organism evidence="8 9">
    <name type="scientific">Clostridium tetanomorphum</name>
    <dbReference type="NCBI Taxonomy" id="1553"/>
    <lineage>
        <taxon>Bacteria</taxon>
        <taxon>Bacillati</taxon>
        <taxon>Bacillota</taxon>
        <taxon>Clostridia</taxon>
        <taxon>Eubacteriales</taxon>
        <taxon>Clostridiaceae</taxon>
        <taxon>Clostridium</taxon>
    </lineage>
</organism>
<dbReference type="Pfam" id="PF00580">
    <property type="entry name" value="UvrD-helicase"/>
    <property type="match status" value="1"/>
</dbReference>
<evidence type="ECO:0000256" key="2">
    <source>
        <dbReference type="ARBA" id="ARBA00022801"/>
    </source>
</evidence>
<keyword evidence="4 5" id="KW-0067">ATP-binding</keyword>
<feature type="domain" description="UvrD-like helicase ATP-binding" evidence="7">
    <location>
        <begin position="204"/>
        <end position="602"/>
    </location>
</feature>
<dbReference type="NCBIfam" id="NF041464">
    <property type="entry name" value="HelD_BACSU"/>
    <property type="match status" value="1"/>
</dbReference>
<keyword evidence="9" id="KW-1185">Reference proteome</keyword>